<evidence type="ECO:0000256" key="4">
    <source>
        <dbReference type="ARBA" id="ARBA00022563"/>
    </source>
</evidence>
<dbReference type="InterPro" id="IPR043133">
    <property type="entry name" value="GTP-CH-I_C/QueF"/>
</dbReference>
<evidence type="ECO:0000313" key="8">
    <source>
        <dbReference type="Proteomes" id="UP000321046"/>
    </source>
</evidence>
<keyword evidence="4" id="KW-0554">One-carbon metabolism</keyword>
<accession>A0A5C6XE66</accession>
<protein>
    <recommendedName>
        <fullName evidence="3">GTP cyclohydrolase I</fullName>
        <ecNumber evidence="3">3.5.4.16</ecNumber>
    </recommendedName>
</protein>
<dbReference type="Pfam" id="PF01227">
    <property type="entry name" value="GTP_cyclohydroI"/>
    <property type="match status" value="1"/>
</dbReference>
<dbReference type="OrthoDB" id="9801207at2"/>
<dbReference type="EMBL" id="VOSL01000044">
    <property type="protein sequence ID" value="TXD36412.1"/>
    <property type="molecule type" value="Genomic_DNA"/>
</dbReference>
<organism evidence="7 8">
    <name type="scientific">Lujinxingia vulgaris</name>
    <dbReference type="NCBI Taxonomy" id="2600176"/>
    <lineage>
        <taxon>Bacteria</taxon>
        <taxon>Deltaproteobacteria</taxon>
        <taxon>Bradymonadales</taxon>
        <taxon>Lujinxingiaceae</taxon>
        <taxon>Lujinxingia</taxon>
    </lineage>
</organism>
<comment type="caution">
    <text evidence="7">The sequence shown here is derived from an EMBL/GenBank/DDBJ whole genome shotgun (WGS) entry which is preliminary data.</text>
</comment>
<gene>
    <name evidence="7" type="ORF">FRC96_10050</name>
</gene>
<dbReference type="InterPro" id="IPR020602">
    <property type="entry name" value="GTP_CycHdrlase_I_dom"/>
</dbReference>
<dbReference type="EC" id="3.5.4.16" evidence="3"/>
<dbReference type="GO" id="GO:0046654">
    <property type="term" value="P:tetrahydrofolate biosynthetic process"/>
    <property type="evidence" value="ECO:0007669"/>
    <property type="project" value="InterPro"/>
</dbReference>
<keyword evidence="5 7" id="KW-0378">Hydrolase</keyword>
<dbReference type="PANTHER" id="PTHR11109:SF7">
    <property type="entry name" value="GTP CYCLOHYDROLASE 1"/>
    <property type="match status" value="1"/>
</dbReference>
<comment type="catalytic activity">
    <reaction evidence="1">
        <text>GTP + H2O = 7,8-dihydroneopterin 3'-triphosphate + formate + H(+)</text>
        <dbReference type="Rhea" id="RHEA:17473"/>
        <dbReference type="ChEBI" id="CHEBI:15377"/>
        <dbReference type="ChEBI" id="CHEBI:15378"/>
        <dbReference type="ChEBI" id="CHEBI:15740"/>
        <dbReference type="ChEBI" id="CHEBI:37565"/>
        <dbReference type="ChEBI" id="CHEBI:58462"/>
        <dbReference type="EC" id="3.5.4.16"/>
    </reaction>
</comment>
<name>A0A5C6XE66_9DELT</name>
<evidence type="ECO:0000313" key="7">
    <source>
        <dbReference type="EMBL" id="TXD36412.1"/>
    </source>
</evidence>
<dbReference type="InterPro" id="IPR001474">
    <property type="entry name" value="GTP_CycHdrlase_I"/>
</dbReference>
<dbReference type="GO" id="GO:0005525">
    <property type="term" value="F:GTP binding"/>
    <property type="evidence" value="ECO:0007669"/>
    <property type="project" value="TreeGrafter"/>
</dbReference>
<dbReference type="SUPFAM" id="SSF55620">
    <property type="entry name" value="Tetrahydrobiopterin biosynthesis enzymes-like"/>
    <property type="match status" value="1"/>
</dbReference>
<evidence type="ECO:0000259" key="6">
    <source>
        <dbReference type="Pfam" id="PF01227"/>
    </source>
</evidence>
<dbReference type="UniPathway" id="UPA00848">
    <property type="reaction ID" value="UER00151"/>
</dbReference>
<proteinExistence type="predicted"/>
<dbReference type="PANTHER" id="PTHR11109">
    <property type="entry name" value="GTP CYCLOHYDROLASE I"/>
    <property type="match status" value="1"/>
</dbReference>
<feature type="domain" description="GTP cyclohydrolase I" evidence="6">
    <location>
        <begin position="7"/>
        <end position="183"/>
    </location>
</feature>
<dbReference type="Gene3D" id="3.30.1130.10">
    <property type="match status" value="1"/>
</dbReference>
<dbReference type="RefSeq" id="WP_146974362.1">
    <property type="nucleotide sequence ID" value="NZ_VOSL01000044.1"/>
</dbReference>
<reference evidence="7 8" key="1">
    <citation type="submission" date="2019-08" db="EMBL/GenBank/DDBJ databases">
        <title>Bradymonadales sp. TMQ2.</title>
        <authorList>
            <person name="Liang Q."/>
        </authorList>
    </citation>
    <scope>NUCLEOTIDE SEQUENCE [LARGE SCALE GENOMIC DNA]</scope>
    <source>
        <strain evidence="7 8">TMQ2</strain>
    </source>
</reference>
<evidence type="ECO:0000256" key="1">
    <source>
        <dbReference type="ARBA" id="ARBA00001052"/>
    </source>
</evidence>
<evidence type="ECO:0000256" key="3">
    <source>
        <dbReference type="ARBA" id="ARBA00012715"/>
    </source>
</evidence>
<dbReference type="GO" id="GO:0005737">
    <property type="term" value="C:cytoplasm"/>
    <property type="evidence" value="ECO:0007669"/>
    <property type="project" value="TreeGrafter"/>
</dbReference>
<sequence>MSDEAVEHFRAFMKAVGLHADQDPELARTAERFTGLMDELFSGLNEAAPQISTFEAPGLNESTGGSRPVLTCALPFQSMCVHHLLPFFGTVDVAYVPAEHIVGFGSIGRVIDHFAAKPQVQERLIIEIAEHLQTTLNPAGLLVRLRARQLCMEMRGAHKHGELISIEARGVLASGELRAECMAQFQRAEKTL</sequence>
<dbReference type="GO" id="GO:0006729">
    <property type="term" value="P:tetrahydrobiopterin biosynthetic process"/>
    <property type="evidence" value="ECO:0007669"/>
    <property type="project" value="TreeGrafter"/>
</dbReference>
<dbReference type="GO" id="GO:0008270">
    <property type="term" value="F:zinc ion binding"/>
    <property type="evidence" value="ECO:0007669"/>
    <property type="project" value="TreeGrafter"/>
</dbReference>
<evidence type="ECO:0000256" key="5">
    <source>
        <dbReference type="ARBA" id="ARBA00022801"/>
    </source>
</evidence>
<dbReference type="Proteomes" id="UP000321046">
    <property type="component" value="Unassembled WGS sequence"/>
</dbReference>
<dbReference type="GO" id="GO:0006730">
    <property type="term" value="P:one-carbon metabolic process"/>
    <property type="evidence" value="ECO:0007669"/>
    <property type="project" value="UniProtKB-KW"/>
</dbReference>
<comment type="pathway">
    <text evidence="2">Cofactor biosynthesis; 7,8-dihydroneopterin triphosphate biosynthesis; 7,8-dihydroneopterin triphosphate from GTP: step 1/1.</text>
</comment>
<dbReference type="AlphaFoldDB" id="A0A5C6XE66"/>
<evidence type="ECO:0000256" key="2">
    <source>
        <dbReference type="ARBA" id="ARBA00005080"/>
    </source>
</evidence>
<dbReference type="GO" id="GO:0003934">
    <property type="term" value="F:GTP cyclohydrolase I activity"/>
    <property type="evidence" value="ECO:0007669"/>
    <property type="project" value="UniProtKB-EC"/>
</dbReference>